<dbReference type="AlphaFoldDB" id="A0A8J5BDT8"/>
<dbReference type="InterPro" id="IPR011990">
    <property type="entry name" value="TPR-like_helical_dom_sf"/>
</dbReference>
<dbReference type="GO" id="GO:0005742">
    <property type="term" value="C:mitochondrial outer membrane translocase complex"/>
    <property type="evidence" value="ECO:0007669"/>
    <property type="project" value="InterPro"/>
</dbReference>
<evidence type="ECO:0000256" key="7">
    <source>
        <dbReference type="ARBA" id="ARBA00022927"/>
    </source>
</evidence>
<keyword evidence="4" id="KW-0813">Transport</keyword>
<keyword evidence="13" id="KW-1185">Reference proteome</keyword>
<dbReference type="Pfam" id="PF06552">
    <property type="entry name" value="TOM20_plant"/>
    <property type="match status" value="1"/>
</dbReference>
<feature type="transmembrane region" description="Helical" evidence="11">
    <location>
        <begin position="96"/>
        <end position="114"/>
    </location>
</feature>
<evidence type="ECO:0000313" key="13">
    <source>
        <dbReference type="Proteomes" id="UP000734854"/>
    </source>
</evidence>
<dbReference type="Proteomes" id="UP000734854">
    <property type="component" value="Unassembled WGS sequence"/>
</dbReference>
<protein>
    <submittedName>
        <fullName evidence="12">Uncharacterized protein</fullName>
    </submittedName>
</protein>
<evidence type="ECO:0000256" key="11">
    <source>
        <dbReference type="SAM" id="Phobius"/>
    </source>
</evidence>
<keyword evidence="6" id="KW-1000">Mitochondrion outer membrane</keyword>
<keyword evidence="5 11" id="KW-0812">Transmembrane</keyword>
<dbReference type="GO" id="GO:0015031">
    <property type="term" value="P:protein transport"/>
    <property type="evidence" value="ECO:0007669"/>
    <property type="project" value="UniProtKB-KW"/>
</dbReference>
<name>A0A8J5BDT8_ZINOF</name>
<comment type="function">
    <text evidence="1">Central component of the receptor complex responsible for the recognition and translocation of cytosolically synthesized mitochondrial preproteins. Together with TOM22 functions as the transit peptide receptor at the surface of the mitochondrion outer membrane and facilitates the movement of preproteins into the translocation pore.</text>
</comment>
<comment type="subcellular location">
    <subcellularLocation>
        <location evidence="2">Mitochondrion outer membrane</location>
        <topology evidence="2">Single-pass membrane protein</topology>
    </subcellularLocation>
</comment>
<keyword evidence="10 11" id="KW-0472">Membrane</keyword>
<sequence>MAGDLDTVRALAREWKNYSLLPIERKEAIMKLEQALEVDPKRHATVFILGNAHSQQGFFNPNEQVALGCLDKATQCFEHAMKLVTLFLKRDPANFFLLKMVIIFCSLTSLIRYIPDVTRSNNQGKL</sequence>
<comment type="caution">
    <text evidence="12">The sequence shown here is derived from an EMBL/GenBank/DDBJ whole genome shotgun (WGS) entry which is preliminary data.</text>
</comment>
<proteinExistence type="inferred from homology"/>
<reference evidence="12 13" key="1">
    <citation type="submission" date="2020-08" db="EMBL/GenBank/DDBJ databases">
        <title>Plant Genome Project.</title>
        <authorList>
            <person name="Zhang R.-G."/>
        </authorList>
    </citation>
    <scope>NUCLEOTIDE SEQUENCE [LARGE SCALE GENOMIC DNA]</scope>
    <source>
        <tissue evidence="12">Rhizome</tissue>
    </source>
</reference>
<keyword evidence="8 11" id="KW-1133">Transmembrane helix</keyword>
<dbReference type="GO" id="GO:0045040">
    <property type="term" value="P:protein insertion into mitochondrial outer membrane"/>
    <property type="evidence" value="ECO:0007669"/>
    <property type="project" value="InterPro"/>
</dbReference>
<evidence type="ECO:0000256" key="5">
    <source>
        <dbReference type="ARBA" id="ARBA00022692"/>
    </source>
</evidence>
<dbReference type="InterPro" id="IPR010547">
    <property type="entry name" value="TOM20_imprt_rcpt"/>
</dbReference>
<gene>
    <name evidence="12" type="ORF">ZIOFF_070915</name>
</gene>
<evidence type="ECO:0000256" key="9">
    <source>
        <dbReference type="ARBA" id="ARBA00023128"/>
    </source>
</evidence>
<evidence type="ECO:0000313" key="12">
    <source>
        <dbReference type="EMBL" id="KAG6469976.1"/>
    </source>
</evidence>
<keyword evidence="7" id="KW-0653">Protein transport</keyword>
<evidence type="ECO:0000256" key="2">
    <source>
        <dbReference type="ARBA" id="ARBA00004572"/>
    </source>
</evidence>
<evidence type="ECO:0000256" key="6">
    <source>
        <dbReference type="ARBA" id="ARBA00022787"/>
    </source>
</evidence>
<dbReference type="Gene3D" id="1.25.40.10">
    <property type="entry name" value="Tetratricopeptide repeat domain"/>
    <property type="match status" value="1"/>
</dbReference>
<keyword evidence="9" id="KW-0496">Mitochondrion</keyword>
<comment type="similarity">
    <text evidence="3">Belongs to the Tom20 family.</text>
</comment>
<accession>A0A8J5BDT8</accession>
<evidence type="ECO:0000256" key="8">
    <source>
        <dbReference type="ARBA" id="ARBA00022989"/>
    </source>
</evidence>
<organism evidence="12 13">
    <name type="scientific">Zingiber officinale</name>
    <name type="common">Ginger</name>
    <name type="synonym">Amomum zingiber</name>
    <dbReference type="NCBI Taxonomy" id="94328"/>
    <lineage>
        <taxon>Eukaryota</taxon>
        <taxon>Viridiplantae</taxon>
        <taxon>Streptophyta</taxon>
        <taxon>Embryophyta</taxon>
        <taxon>Tracheophyta</taxon>
        <taxon>Spermatophyta</taxon>
        <taxon>Magnoliopsida</taxon>
        <taxon>Liliopsida</taxon>
        <taxon>Zingiberales</taxon>
        <taxon>Zingiberaceae</taxon>
        <taxon>Zingiber</taxon>
    </lineage>
</organism>
<evidence type="ECO:0000256" key="3">
    <source>
        <dbReference type="ARBA" id="ARBA00005792"/>
    </source>
</evidence>
<evidence type="ECO:0000256" key="4">
    <source>
        <dbReference type="ARBA" id="ARBA00022448"/>
    </source>
</evidence>
<evidence type="ECO:0000256" key="1">
    <source>
        <dbReference type="ARBA" id="ARBA00003450"/>
    </source>
</evidence>
<evidence type="ECO:0000256" key="10">
    <source>
        <dbReference type="ARBA" id="ARBA00023136"/>
    </source>
</evidence>
<dbReference type="PANTHER" id="PTHR32409">
    <property type="entry name" value="MITOCHONDRIAL IMPORT RECEPTOR SUBUNIT TOM20-1-RELATED"/>
    <property type="match status" value="1"/>
</dbReference>
<dbReference type="EMBL" id="JACMSC010000021">
    <property type="protein sequence ID" value="KAG6469976.1"/>
    <property type="molecule type" value="Genomic_DNA"/>
</dbReference>
<dbReference type="PANTHER" id="PTHR32409:SF3">
    <property type="entry name" value="MITOCHONDRIAL IMPORT RECEPTOR SUBUNIT TOM20-1-RELATED"/>
    <property type="match status" value="1"/>
</dbReference>
<dbReference type="SUPFAM" id="SSF48452">
    <property type="entry name" value="TPR-like"/>
    <property type="match status" value="1"/>
</dbReference>